<protein>
    <submittedName>
        <fullName evidence="3">Major capsid protein</fullName>
    </submittedName>
</protein>
<evidence type="ECO:0000259" key="2">
    <source>
        <dbReference type="Pfam" id="PF05065"/>
    </source>
</evidence>
<evidence type="ECO:0000313" key="3">
    <source>
        <dbReference type="EMBL" id="OBI46977.1"/>
    </source>
</evidence>
<dbReference type="InterPro" id="IPR054612">
    <property type="entry name" value="Phage_capsid-like_C"/>
</dbReference>
<proteinExistence type="predicted"/>
<gene>
    <name evidence="3" type="ORF">A5708_12070</name>
</gene>
<evidence type="ECO:0000313" key="4">
    <source>
        <dbReference type="Proteomes" id="UP000091846"/>
    </source>
</evidence>
<dbReference type="AlphaFoldDB" id="A0A1A2ZBY2"/>
<dbReference type="NCBIfam" id="TIGR01554">
    <property type="entry name" value="major_cap_HK97"/>
    <property type="match status" value="1"/>
</dbReference>
<dbReference type="Gene3D" id="3.30.2400.10">
    <property type="entry name" value="Major capsid protein gp5"/>
    <property type="match status" value="1"/>
</dbReference>
<dbReference type="Proteomes" id="UP000091846">
    <property type="component" value="Unassembled WGS sequence"/>
</dbReference>
<dbReference type="Gene3D" id="3.30.2320.10">
    <property type="entry name" value="hypothetical protein PF0899 domain"/>
    <property type="match status" value="1"/>
</dbReference>
<accession>A0A1A2ZBY2</accession>
<organism evidence="3 4">
    <name type="scientific">Mycobacterium colombiense</name>
    <dbReference type="NCBI Taxonomy" id="339268"/>
    <lineage>
        <taxon>Bacteria</taxon>
        <taxon>Bacillati</taxon>
        <taxon>Actinomycetota</taxon>
        <taxon>Actinomycetes</taxon>
        <taxon>Mycobacteriales</taxon>
        <taxon>Mycobacteriaceae</taxon>
        <taxon>Mycobacterium</taxon>
        <taxon>Mycobacterium avium complex (MAC)</taxon>
    </lineage>
</organism>
<reference evidence="3 4" key="1">
    <citation type="submission" date="2016-06" db="EMBL/GenBank/DDBJ databases">
        <authorList>
            <person name="Kjaerup R.B."/>
            <person name="Dalgaard T.S."/>
            <person name="Juul-Madsen H.R."/>
        </authorList>
    </citation>
    <scope>NUCLEOTIDE SEQUENCE [LARGE SCALE GENOMIC DNA]</scope>
    <source>
        <strain evidence="3 4">E1334</strain>
    </source>
</reference>
<evidence type="ECO:0000256" key="1">
    <source>
        <dbReference type="ARBA" id="ARBA00004328"/>
    </source>
</evidence>
<sequence length="282" mass="30079">MTTLTTTTAEYGWRPDEVSFAAEDVVPAALVLQTSTVAGDVDGDEPSLHVPFIVDAGETGTGAVYKAEGAALADEEPDLDEVLVHTKKLTRLATVSSEQFRKEPTAAQISRSFARDLVRKADFDYFGSASNPTGLLHATGITHAPEPVAGSLDVLIDLLAELEVKGAEPSAIVLDPKSWATLRKFKTGTDYNSTLLGAGTEDAQARLLSLPVKRSRFLPANTGMVIDRAQIASAVGPVRVAQSEHAAFSSDSIVIRATWRFGWNLVRPERIGQFTVADEAGS</sequence>
<dbReference type="InterPro" id="IPR024455">
    <property type="entry name" value="Phage_capsid"/>
</dbReference>
<comment type="caution">
    <text evidence="3">The sequence shown here is derived from an EMBL/GenBank/DDBJ whole genome shotgun (WGS) entry which is preliminary data.</text>
</comment>
<dbReference type="Pfam" id="PF05065">
    <property type="entry name" value="Phage_capsid"/>
    <property type="match status" value="1"/>
</dbReference>
<dbReference type="EMBL" id="LZKI01000005">
    <property type="protein sequence ID" value="OBI46977.1"/>
    <property type="molecule type" value="Genomic_DNA"/>
</dbReference>
<dbReference type="OrthoDB" id="3726891at2"/>
<feature type="domain" description="Phage capsid-like C-terminal" evidence="2">
    <location>
        <begin position="54"/>
        <end position="271"/>
    </location>
</feature>
<comment type="subcellular location">
    <subcellularLocation>
        <location evidence="1">Virion</location>
    </subcellularLocation>
</comment>
<dbReference type="SUPFAM" id="SSF56563">
    <property type="entry name" value="Major capsid protein gp5"/>
    <property type="match status" value="1"/>
</dbReference>
<name>A0A1A2ZBY2_9MYCO</name>
<dbReference type="RefSeq" id="WP_065026774.1">
    <property type="nucleotide sequence ID" value="NZ_LZKI01000005.1"/>
</dbReference>